<sequence>MNIAKERKAIDAALDEYRRWLDLIPDEQFDITPADGSWSYAEVYSHIMQATLGSSIALERCTHGNCEPNKKGLTLAGRFVMFFGALPPAKVKVPAEVNAKVAVNKISKEDAKNLIIKCRRRMDTTMPLIKASLPINKYKHPRLGMLNARQWFKFIRVHLQHHLNQLERIENKFTKAK</sequence>
<evidence type="ECO:0000259" key="1">
    <source>
        <dbReference type="Pfam" id="PF12867"/>
    </source>
</evidence>
<dbReference type="KEGG" id="muh:HYN43_020315"/>
<name>A0A494VVL1_9SPHI</name>
<dbReference type="InterPro" id="IPR034660">
    <property type="entry name" value="DinB/YfiT-like"/>
</dbReference>
<accession>A0A494VVL1</accession>
<dbReference type="OrthoDB" id="1495892at2"/>
<dbReference type="Proteomes" id="UP000270046">
    <property type="component" value="Chromosome"/>
</dbReference>
<protein>
    <submittedName>
        <fullName evidence="2">DinB family protein</fullName>
    </submittedName>
</protein>
<dbReference type="Gene3D" id="1.20.120.450">
    <property type="entry name" value="dinb family like domain"/>
    <property type="match status" value="1"/>
</dbReference>
<evidence type="ECO:0000313" key="3">
    <source>
        <dbReference type="Proteomes" id="UP000270046"/>
    </source>
</evidence>
<organism evidence="2 3">
    <name type="scientific">Mucilaginibacter celer</name>
    <dbReference type="NCBI Taxonomy" id="2305508"/>
    <lineage>
        <taxon>Bacteria</taxon>
        <taxon>Pseudomonadati</taxon>
        <taxon>Bacteroidota</taxon>
        <taxon>Sphingobacteriia</taxon>
        <taxon>Sphingobacteriales</taxon>
        <taxon>Sphingobacteriaceae</taxon>
        <taxon>Mucilaginibacter</taxon>
    </lineage>
</organism>
<dbReference type="AlphaFoldDB" id="A0A494VVL1"/>
<dbReference type="SUPFAM" id="SSF109854">
    <property type="entry name" value="DinB/YfiT-like putative metalloenzymes"/>
    <property type="match status" value="1"/>
</dbReference>
<feature type="domain" description="DinB-like" evidence="1">
    <location>
        <begin position="10"/>
        <end position="166"/>
    </location>
</feature>
<dbReference type="InterPro" id="IPR024775">
    <property type="entry name" value="DinB-like"/>
</dbReference>
<dbReference type="Pfam" id="PF12867">
    <property type="entry name" value="DinB_2"/>
    <property type="match status" value="1"/>
</dbReference>
<dbReference type="EMBL" id="CP032869">
    <property type="protein sequence ID" value="AYL97500.1"/>
    <property type="molecule type" value="Genomic_DNA"/>
</dbReference>
<reference evidence="2 3" key="1">
    <citation type="submission" date="2018-10" db="EMBL/GenBank/DDBJ databases">
        <title>Genome sequencing of Mucilaginibacter sp. HYN0043.</title>
        <authorList>
            <person name="Kim M."/>
            <person name="Yi H."/>
        </authorList>
    </citation>
    <scope>NUCLEOTIDE SEQUENCE [LARGE SCALE GENOMIC DNA]</scope>
    <source>
        <strain evidence="2 3">HYN0043</strain>
    </source>
</reference>
<gene>
    <name evidence="2" type="ORF">HYN43_020315</name>
</gene>
<evidence type="ECO:0000313" key="2">
    <source>
        <dbReference type="EMBL" id="AYL97500.1"/>
    </source>
</evidence>
<keyword evidence="3" id="KW-1185">Reference proteome</keyword>
<proteinExistence type="predicted"/>
<dbReference type="RefSeq" id="WP_119411069.1">
    <property type="nucleotide sequence ID" value="NZ_CP032869.1"/>
</dbReference>